<dbReference type="EMBL" id="ML996707">
    <property type="protein sequence ID" value="KAF2396433.1"/>
    <property type="molecule type" value="Genomic_DNA"/>
</dbReference>
<name>A0A6G1HK44_9PEZI</name>
<feature type="region of interest" description="Disordered" evidence="1">
    <location>
        <begin position="1"/>
        <end position="21"/>
    </location>
</feature>
<keyword evidence="3" id="KW-1185">Reference proteome</keyword>
<proteinExistence type="predicted"/>
<protein>
    <submittedName>
        <fullName evidence="2">Uncharacterized protein</fullName>
    </submittedName>
</protein>
<organism evidence="2 3">
    <name type="scientific">Trichodelitschia bisporula</name>
    <dbReference type="NCBI Taxonomy" id="703511"/>
    <lineage>
        <taxon>Eukaryota</taxon>
        <taxon>Fungi</taxon>
        <taxon>Dikarya</taxon>
        <taxon>Ascomycota</taxon>
        <taxon>Pezizomycotina</taxon>
        <taxon>Dothideomycetes</taxon>
        <taxon>Dothideomycetes incertae sedis</taxon>
        <taxon>Phaeotrichales</taxon>
        <taxon>Phaeotrichaceae</taxon>
        <taxon>Trichodelitschia</taxon>
    </lineage>
</organism>
<dbReference type="AlphaFoldDB" id="A0A6G1HK44"/>
<evidence type="ECO:0000313" key="3">
    <source>
        <dbReference type="Proteomes" id="UP000799640"/>
    </source>
</evidence>
<dbReference type="OrthoDB" id="4147798at2759"/>
<reference evidence="2" key="1">
    <citation type="journal article" date="2020" name="Stud. Mycol.">
        <title>101 Dothideomycetes genomes: a test case for predicting lifestyles and emergence of pathogens.</title>
        <authorList>
            <person name="Haridas S."/>
            <person name="Albert R."/>
            <person name="Binder M."/>
            <person name="Bloem J."/>
            <person name="Labutti K."/>
            <person name="Salamov A."/>
            <person name="Andreopoulos B."/>
            <person name="Baker S."/>
            <person name="Barry K."/>
            <person name="Bills G."/>
            <person name="Bluhm B."/>
            <person name="Cannon C."/>
            <person name="Castanera R."/>
            <person name="Culley D."/>
            <person name="Daum C."/>
            <person name="Ezra D."/>
            <person name="Gonzalez J."/>
            <person name="Henrissat B."/>
            <person name="Kuo A."/>
            <person name="Liang C."/>
            <person name="Lipzen A."/>
            <person name="Lutzoni F."/>
            <person name="Magnuson J."/>
            <person name="Mondo S."/>
            <person name="Nolan M."/>
            <person name="Ohm R."/>
            <person name="Pangilinan J."/>
            <person name="Park H.-J."/>
            <person name="Ramirez L."/>
            <person name="Alfaro M."/>
            <person name="Sun H."/>
            <person name="Tritt A."/>
            <person name="Yoshinaga Y."/>
            <person name="Zwiers L.-H."/>
            <person name="Turgeon B."/>
            <person name="Goodwin S."/>
            <person name="Spatafora J."/>
            <person name="Crous P."/>
            <person name="Grigoriev I."/>
        </authorList>
    </citation>
    <scope>NUCLEOTIDE SEQUENCE</scope>
    <source>
        <strain evidence="2">CBS 262.69</strain>
    </source>
</reference>
<gene>
    <name evidence="2" type="ORF">EJ06DRAFT_524795</name>
</gene>
<feature type="compositionally biased region" description="Basic residues" evidence="1">
    <location>
        <begin position="1"/>
        <end position="18"/>
    </location>
</feature>
<sequence>MGARHNRKRTRSRPRNRNSQRIQALSVCPTPVPASIPAGAFHWQHLHQQLNAWPGRIPQVLQQQQQQLQHSPHTLQVQQHANHQPYMPLADRLRLFGGSASDEVSLCAPMLEVVMGLFNGQIDYEDP</sequence>
<evidence type="ECO:0000313" key="2">
    <source>
        <dbReference type="EMBL" id="KAF2396433.1"/>
    </source>
</evidence>
<evidence type="ECO:0000256" key="1">
    <source>
        <dbReference type="SAM" id="MobiDB-lite"/>
    </source>
</evidence>
<dbReference type="Proteomes" id="UP000799640">
    <property type="component" value="Unassembled WGS sequence"/>
</dbReference>
<accession>A0A6G1HK44</accession>